<dbReference type="GO" id="GO:0030424">
    <property type="term" value="C:axon"/>
    <property type="evidence" value="ECO:0007669"/>
    <property type="project" value="TreeGrafter"/>
</dbReference>
<dbReference type="GO" id="GO:0034703">
    <property type="term" value="C:cation channel complex"/>
    <property type="evidence" value="ECO:0007669"/>
    <property type="project" value="TreeGrafter"/>
</dbReference>
<gene>
    <name evidence="3" type="ORF">X798_04491</name>
</gene>
<evidence type="ECO:0000259" key="2">
    <source>
        <dbReference type="Pfam" id="PF15778"/>
    </source>
</evidence>
<dbReference type="InterPro" id="IPR031542">
    <property type="entry name" value="UNC80_N"/>
</dbReference>
<protein>
    <recommendedName>
        <fullName evidence="2">Cation channel complex component UNC80 N-terminal domain-containing protein</fullName>
    </recommendedName>
</protein>
<feature type="domain" description="Cation channel complex component UNC80 N-terminal" evidence="2">
    <location>
        <begin position="47"/>
        <end position="241"/>
    </location>
</feature>
<name>A0A238BSV8_9BILA</name>
<feature type="region of interest" description="Disordered" evidence="1">
    <location>
        <begin position="312"/>
        <end position="353"/>
    </location>
</feature>
<dbReference type="Proteomes" id="UP000242913">
    <property type="component" value="Unassembled WGS sequence"/>
</dbReference>
<dbReference type="GO" id="GO:0005261">
    <property type="term" value="F:monoatomic cation channel activity"/>
    <property type="evidence" value="ECO:0007669"/>
    <property type="project" value="TreeGrafter"/>
</dbReference>
<dbReference type="PANTHER" id="PTHR31781:SF1">
    <property type="entry name" value="PROTEIN UNC-80 HOMOLOG"/>
    <property type="match status" value="1"/>
</dbReference>
<keyword evidence="4" id="KW-1185">Reference proteome</keyword>
<accession>A0A238BSV8</accession>
<dbReference type="GO" id="GO:0055080">
    <property type="term" value="P:monoatomic cation homeostasis"/>
    <property type="evidence" value="ECO:0007669"/>
    <property type="project" value="TreeGrafter"/>
</dbReference>
<evidence type="ECO:0000256" key="1">
    <source>
        <dbReference type="SAM" id="MobiDB-lite"/>
    </source>
</evidence>
<evidence type="ECO:0000313" key="3">
    <source>
        <dbReference type="EMBL" id="OZC08431.1"/>
    </source>
</evidence>
<reference evidence="3 4" key="1">
    <citation type="submission" date="2015-12" db="EMBL/GenBank/DDBJ databases">
        <title>Draft genome of the nematode, Onchocerca flexuosa.</title>
        <authorList>
            <person name="Mitreva M."/>
        </authorList>
    </citation>
    <scope>NUCLEOTIDE SEQUENCE [LARGE SCALE GENOMIC DNA]</scope>
    <source>
        <strain evidence="3">Red Deer</strain>
    </source>
</reference>
<dbReference type="OrthoDB" id="5872419at2759"/>
<proteinExistence type="predicted"/>
<dbReference type="AlphaFoldDB" id="A0A238BSV8"/>
<dbReference type="Pfam" id="PF15778">
    <property type="entry name" value="UNC80_N"/>
    <property type="match status" value="1"/>
</dbReference>
<feature type="non-terminal residue" evidence="3">
    <location>
        <position position="876"/>
    </location>
</feature>
<sequence length="876" mass="99114">MHVRYLQHHHQAYLQRLPMAQTGAIDSVRRSMDQLSAISDDENELESVPLPIQTFLWRQTNPFLGAKIGKLHEASCVTFERVVVQNILHGLSPSLSNAINSVSRWRFVRATFPHIVQCCASLLSEATGKDGVPMSGSLVKMLYILHWLLLDSANECYDYDVESRKSLTDSTDLTVYSVRQFAFSISSIQLFIYMITPLLNVINEKDLASNFRLESGLKIWQSLWQYRQPEVLCFCAPVKQRRSRFPLISVVKKIEPTCAVQGIYLGDSDGTTTRRLSNIPAQIANLPPYTDVPPPKPPRPFLEIFSNLKKKKDDEETEVVPSQATPDSGVNQQEQQQSQTLPVKKPSNMEMTRSSSIVRSISDYHTSEVPRIVVKSHTTIFDEKSPSFCKGMTELDNALSFTDDKSLSDAMNDALSANKAPLALLQEICSGNSADLENISHSDYEIICENCHTVVYRNGSAMNACKCKRNSIPSRFKIIPIVCATDSGVALPESKKKEGTISTQNDDKVIKRMRETTLVESVKIFDPLEDIPEEFSTMQQEISQSFVDPQEATYMDVAVIRCLLIKHWAENGVYWAIKYLLHRLYEIKMYRNSQTIMHRSRANSMPTISHLKLFKTVSFFITHLFQALGSTNFIEQNGQISFIILLKAVNFAIERRTSIRIYELALNICESLLEMPETELQSFFSDCISIVLRTYLWLGCPHGCNDGLHSQQSDFLRAKARSILSIIYHIDPEIFRNLLVSHIEEYNAQMLIDTLHSVIGFCRCGVAGGICRIRNSSSPHLRNIASDSSTPSYTNNFNESLKGIEGTVIKVVLKPVVSKLMNTMNELLQPENMSLYQDVRLFVSFIQEQHGNSFRRVGLSALLDGRPPENQNQFLD</sequence>
<evidence type="ECO:0000313" key="4">
    <source>
        <dbReference type="Proteomes" id="UP000242913"/>
    </source>
</evidence>
<dbReference type="EMBL" id="KZ270008">
    <property type="protein sequence ID" value="OZC08431.1"/>
    <property type="molecule type" value="Genomic_DNA"/>
</dbReference>
<organism evidence="3 4">
    <name type="scientific">Onchocerca flexuosa</name>
    <dbReference type="NCBI Taxonomy" id="387005"/>
    <lineage>
        <taxon>Eukaryota</taxon>
        <taxon>Metazoa</taxon>
        <taxon>Ecdysozoa</taxon>
        <taxon>Nematoda</taxon>
        <taxon>Chromadorea</taxon>
        <taxon>Rhabditida</taxon>
        <taxon>Spirurina</taxon>
        <taxon>Spiruromorpha</taxon>
        <taxon>Filarioidea</taxon>
        <taxon>Onchocercidae</taxon>
        <taxon>Onchocerca</taxon>
    </lineage>
</organism>
<dbReference type="PANTHER" id="PTHR31781">
    <property type="entry name" value="UNC80"/>
    <property type="match status" value="1"/>
</dbReference>
<feature type="compositionally biased region" description="Polar residues" evidence="1">
    <location>
        <begin position="320"/>
        <end position="331"/>
    </location>
</feature>